<organism evidence="1">
    <name type="scientific">marine sediment metagenome</name>
    <dbReference type="NCBI Taxonomy" id="412755"/>
    <lineage>
        <taxon>unclassified sequences</taxon>
        <taxon>metagenomes</taxon>
        <taxon>ecological metagenomes</taxon>
    </lineage>
</organism>
<reference evidence="1" key="1">
    <citation type="journal article" date="2015" name="Nature">
        <title>Complex archaea that bridge the gap between prokaryotes and eukaryotes.</title>
        <authorList>
            <person name="Spang A."/>
            <person name="Saw J.H."/>
            <person name="Jorgensen S.L."/>
            <person name="Zaremba-Niedzwiedzka K."/>
            <person name="Martijn J."/>
            <person name="Lind A.E."/>
            <person name="van Eijk R."/>
            <person name="Schleper C."/>
            <person name="Guy L."/>
            <person name="Ettema T.J."/>
        </authorList>
    </citation>
    <scope>NUCLEOTIDE SEQUENCE</scope>
</reference>
<dbReference type="Gene3D" id="3.15.30.10">
    <property type="entry name" value="putative capsid protein of prophage domain like"/>
    <property type="match status" value="1"/>
</dbReference>
<dbReference type="InterPro" id="IPR005564">
    <property type="entry name" value="Major_capsid_GpE"/>
</dbReference>
<name>A0A0F9RGV4_9ZZZZ</name>
<gene>
    <name evidence="1" type="ORF">LCGC14_0579450</name>
</gene>
<dbReference type="AlphaFoldDB" id="A0A0F9RGV4"/>
<sequence>MAVIAASDARALFTKMLVDVYREKTTPTSFLRSFFKVEETATKELSIEVQRGTEKIAVDVERGTEGNRNQFSKSTEKIFVPPFYREYFDATQLDLYDRLFGSTEIDDGIFTAFLNQVADKLKMLQDIIERAYEKQCSEVLETGIVQLTAGINIDFKRKAASLVDNSGSPWTGANDPFAQIAAGCKFLRQQGKTMGNTFNMIVGETALAAFFNNSFVKDTANSRRIDHLSIREPQRDSVGGTTHGEFSANDYNIRLWSYPEFFDDANDVQTPYINPKKAILLPENPRFILGFAAVPQLLTGGQSVRKGAFLVGDYIDERKSNHIFDIKSAGVAIPVGVDMIFTMQVIA</sequence>
<protein>
    <submittedName>
        <fullName evidence="1">Uncharacterized protein</fullName>
    </submittedName>
</protein>
<proteinExistence type="predicted"/>
<evidence type="ECO:0000313" key="1">
    <source>
        <dbReference type="EMBL" id="KKN55735.1"/>
    </source>
</evidence>
<dbReference type="Gene3D" id="3.30.1930.10">
    <property type="entry name" value="capsid protein of prophage domain"/>
    <property type="match status" value="1"/>
</dbReference>
<accession>A0A0F9RGV4</accession>
<dbReference type="Pfam" id="PF03864">
    <property type="entry name" value="Phage_cap_E"/>
    <property type="match status" value="1"/>
</dbReference>
<dbReference type="EMBL" id="LAZR01000874">
    <property type="protein sequence ID" value="KKN55735.1"/>
    <property type="molecule type" value="Genomic_DNA"/>
</dbReference>
<comment type="caution">
    <text evidence="1">The sequence shown here is derived from an EMBL/GenBank/DDBJ whole genome shotgun (WGS) entry which is preliminary data.</text>
</comment>